<dbReference type="PANTHER" id="PTHR45138">
    <property type="entry name" value="REGULATORY COMPONENTS OF SENSORY TRANSDUCTION SYSTEM"/>
    <property type="match status" value="1"/>
</dbReference>
<dbReference type="GO" id="GO:1902201">
    <property type="term" value="P:negative regulation of bacterial-type flagellum-dependent cell motility"/>
    <property type="evidence" value="ECO:0007669"/>
    <property type="project" value="TreeGrafter"/>
</dbReference>
<dbReference type="GO" id="GO:0043709">
    <property type="term" value="P:cell adhesion involved in single-species biofilm formation"/>
    <property type="evidence" value="ECO:0007669"/>
    <property type="project" value="TreeGrafter"/>
</dbReference>
<keyword evidence="3" id="KW-0812">Transmembrane</keyword>
<keyword evidence="3" id="KW-1133">Transmembrane helix</keyword>
<dbReference type="EMBL" id="VRZA01000007">
    <property type="protein sequence ID" value="TXS90769.1"/>
    <property type="molecule type" value="Genomic_DNA"/>
</dbReference>
<dbReference type="NCBIfam" id="TIGR00254">
    <property type="entry name" value="GGDEF"/>
    <property type="match status" value="1"/>
</dbReference>
<dbReference type="EC" id="2.7.7.65" evidence="1"/>
<dbReference type="InterPro" id="IPR043128">
    <property type="entry name" value="Rev_trsase/Diguanyl_cyclase"/>
</dbReference>
<dbReference type="SUPFAM" id="SSF55073">
    <property type="entry name" value="Nucleotide cyclase"/>
    <property type="match status" value="1"/>
</dbReference>
<dbReference type="PROSITE" id="PS50887">
    <property type="entry name" value="GGDEF"/>
    <property type="match status" value="1"/>
</dbReference>
<evidence type="ECO:0000259" key="4">
    <source>
        <dbReference type="PROSITE" id="PS50887"/>
    </source>
</evidence>
<proteinExistence type="predicted"/>
<dbReference type="InterPro" id="IPR050469">
    <property type="entry name" value="Diguanylate_Cyclase"/>
</dbReference>
<evidence type="ECO:0000313" key="5">
    <source>
        <dbReference type="EMBL" id="TXS90769.1"/>
    </source>
</evidence>
<sequence>MPSFLRLHTAKLLALLLVANSLLLLYLGAGEWKPTEQWSWADIAGEGGAAVLVFVWLCLILNSRPAGRITTLLSLGLGLMFVAWWVDALDEFIQLPEGINWDHWLESLPMASGLLLLTYGLFHWHHEQLAISGQLQKRERLLREHRYFDHLTPLSGADYLRQQIAQCQQAQQGATPVSLVALDLDGFDSINQRFGHREGDAVLQAVSQLILLNLRNQDLLCRLAGDRFVALLPGTGETQAGQLARDLADALRHFAYHTQQHGERLQLNATTAVVMAMNESPEDLLQRLQLALCRARQPLALQA</sequence>
<dbReference type="RefSeq" id="WP_148069767.1">
    <property type="nucleotide sequence ID" value="NZ_VRZA01000007.1"/>
</dbReference>
<name>A0A5C8ZSN5_9GAMM</name>
<feature type="transmembrane region" description="Helical" evidence="3">
    <location>
        <begin position="12"/>
        <end position="29"/>
    </location>
</feature>
<dbReference type="AlphaFoldDB" id="A0A5C8ZSN5"/>
<dbReference type="Pfam" id="PF00990">
    <property type="entry name" value="GGDEF"/>
    <property type="match status" value="1"/>
</dbReference>
<dbReference type="InterPro" id="IPR029787">
    <property type="entry name" value="Nucleotide_cyclase"/>
</dbReference>
<dbReference type="CDD" id="cd01949">
    <property type="entry name" value="GGDEF"/>
    <property type="match status" value="1"/>
</dbReference>
<protein>
    <recommendedName>
        <fullName evidence="1">diguanylate cyclase</fullName>
        <ecNumber evidence="1">2.7.7.65</ecNumber>
    </recommendedName>
</protein>
<dbReference type="SMART" id="SM00267">
    <property type="entry name" value="GGDEF"/>
    <property type="match status" value="1"/>
</dbReference>
<dbReference type="Proteomes" id="UP000321039">
    <property type="component" value="Unassembled WGS sequence"/>
</dbReference>
<reference evidence="5 6" key="1">
    <citation type="submission" date="2019-08" db="EMBL/GenBank/DDBJ databases">
        <title>Parahaliea maris sp. nov., isolated from the surface seawater.</title>
        <authorList>
            <person name="Liu Y."/>
        </authorList>
    </citation>
    <scope>NUCLEOTIDE SEQUENCE [LARGE SCALE GENOMIC DNA]</scope>
    <source>
        <strain evidence="5 6">HSLHS9</strain>
    </source>
</reference>
<dbReference type="GO" id="GO:0052621">
    <property type="term" value="F:diguanylate cyclase activity"/>
    <property type="evidence" value="ECO:0007669"/>
    <property type="project" value="UniProtKB-EC"/>
</dbReference>
<feature type="domain" description="GGDEF" evidence="4">
    <location>
        <begin position="175"/>
        <end position="303"/>
    </location>
</feature>
<evidence type="ECO:0000256" key="1">
    <source>
        <dbReference type="ARBA" id="ARBA00012528"/>
    </source>
</evidence>
<dbReference type="GO" id="GO:0005886">
    <property type="term" value="C:plasma membrane"/>
    <property type="evidence" value="ECO:0007669"/>
    <property type="project" value="TreeGrafter"/>
</dbReference>
<feature type="transmembrane region" description="Helical" evidence="3">
    <location>
        <begin position="69"/>
        <end position="86"/>
    </location>
</feature>
<organism evidence="5 6">
    <name type="scientific">Parahaliea maris</name>
    <dbReference type="NCBI Taxonomy" id="2716870"/>
    <lineage>
        <taxon>Bacteria</taxon>
        <taxon>Pseudomonadati</taxon>
        <taxon>Pseudomonadota</taxon>
        <taxon>Gammaproteobacteria</taxon>
        <taxon>Cellvibrionales</taxon>
        <taxon>Halieaceae</taxon>
        <taxon>Parahaliea</taxon>
    </lineage>
</organism>
<comment type="catalytic activity">
    <reaction evidence="2">
        <text>2 GTP = 3',3'-c-di-GMP + 2 diphosphate</text>
        <dbReference type="Rhea" id="RHEA:24898"/>
        <dbReference type="ChEBI" id="CHEBI:33019"/>
        <dbReference type="ChEBI" id="CHEBI:37565"/>
        <dbReference type="ChEBI" id="CHEBI:58805"/>
        <dbReference type="EC" id="2.7.7.65"/>
    </reaction>
</comment>
<evidence type="ECO:0000313" key="6">
    <source>
        <dbReference type="Proteomes" id="UP000321039"/>
    </source>
</evidence>
<accession>A0A5C8ZSN5</accession>
<dbReference type="Gene3D" id="3.30.70.270">
    <property type="match status" value="1"/>
</dbReference>
<dbReference type="PANTHER" id="PTHR45138:SF9">
    <property type="entry name" value="DIGUANYLATE CYCLASE DGCM-RELATED"/>
    <property type="match status" value="1"/>
</dbReference>
<evidence type="ECO:0000256" key="3">
    <source>
        <dbReference type="SAM" id="Phobius"/>
    </source>
</evidence>
<gene>
    <name evidence="5" type="ORF">FV139_17480</name>
</gene>
<feature type="transmembrane region" description="Helical" evidence="3">
    <location>
        <begin position="41"/>
        <end position="62"/>
    </location>
</feature>
<dbReference type="InterPro" id="IPR000160">
    <property type="entry name" value="GGDEF_dom"/>
</dbReference>
<keyword evidence="6" id="KW-1185">Reference proteome</keyword>
<evidence type="ECO:0000256" key="2">
    <source>
        <dbReference type="ARBA" id="ARBA00034247"/>
    </source>
</evidence>
<keyword evidence="3" id="KW-0472">Membrane</keyword>
<comment type="caution">
    <text evidence="5">The sequence shown here is derived from an EMBL/GenBank/DDBJ whole genome shotgun (WGS) entry which is preliminary data.</text>
</comment>